<dbReference type="EMBL" id="BAABRN010000010">
    <property type="protein sequence ID" value="GAA5501496.1"/>
    <property type="molecule type" value="Genomic_DNA"/>
</dbReference>
<evidence type="ECO:0000313" key="5">
    <source>
        <dbReference type="Proteomes" id="UP001458946"/>
    </source>
</evidence>
<feature type="domain" description="LysM" evidence="3">
    <location>
        <begin position="259"/>
        <end position="303"/>
    </location>
</feature>
<gene>
    <name evidence="4" type="ORF">Dxin01_01228</name>
</gene>
<dbReference type="PANTHER" id="PTHR33734">
    <property type="entry name" value="LYSM DOMAIN-CONTAINING GPI-ANCHORED PROTEIN 2"/>
    <property type="match status" value="1"/>
</dbReference>
<reference evidence="4 5" key="1">
    <citation type="submission" date="2024-02" db="EMBL/GenBank/DDBJ databases">
        <title>Deinococcus xinjiangensis NBRC 107630.</title>
        <authorList>
            <person name="Ichikawa N."/>
            <person name="Katano-Makiyama Y."/>
            <person name="Hidaka K."/>
        </authorList>
    </citation>
    <scope>NUCLEOTIDE SEQUENCE [LARGE SCALE GENOMIC DNA]</scope>
    <source>
        <strain evidence="4 5">NBRC 107630</strain>
    </source>
</reference>
<feature type="signal peptide" evidence="2">
    <location>
        <begin position="1"/>
        <end position="21"/>
    </location>
</feature>
<feature type="domain" description="LysM" evidence="3">
    <location>
        <begin position="191"/>
        <end position="234"/>
    </location>
</feature>
<evidence type="ECO:0000256" key="2">
    <source>
        <dbReference type="SAM" id="SignalP"/>
    </source>
</evidence>
<feature type="region of interest" description="Disordered" evidence="1">
    <location>
        <begin position="85"/>
        <end position="131"/>
    </location>
</feature>
<feature type="domain" description="LysM" evidence="3">
    <location>
        <begin position="37"/>
        <end position="80"/>
    </location>
</feature>
<dbReference type="Proteomes" id="UP001458946">
    <property type="component" value="Unassembled WGS sequence"/>
</dbReference>
<dbReference type="CDD" id="cd00118">
    <property type="entry name" value="LysM"/>
    <property type="match status" value="4"/>
</dbReference>
<keyword evidence="2" id="KW-0732">Signal</keyword>
<feature type="chain" id="PRO_5046927036" description="LysM domain-containing protein" evidence="2">
    <location>
        <begin position="22"/>
        <end position="551"/>
    </location>
</feature>
<dbReference type="PROSITE" id="PS51782">
    <property type="entry name" value="LYSM"/>
    <property type="match status" value="4"/>
</dbReference>
<protein>
    <recommendedName>
        <fullName evidence="3">LysM domain-containing protein</fullName>
    </recommendedName>
</protein>
<sequence>MRRFFLTILLTCGLTPLEGGAAAVIAANAAAKVAPAKTVTVKKGDTLYSLARKSGLSVEQLRQFNGLKDNTISVGQVLKLGGPAQVSATPAPQPTPKVPTSKVPTPKAVPAQAPTKPVATKPAPKPAALPNTYTVRAGDTLGKISKIVGLSTEQLRRINGLSSDTLQVGQVLKLKGSPAPAAKPAKPTSQGVYTVRAGDTLGEISSRYGVSVLALQNTNRIDGTVILVGQKLQIPPRGTGAGAKIPSLPPGKEARTIYTYVRVGKGETPSSFSATYNTTPDVIRRLNGLSTLNQIVPGAKLLVPSRMAVPVPPRALYSATSLRSVTVDGIPVQVVQVDLRWRNVLVAPVLPSRGLTFGSGATVSALTQLSGASALVNGSYFHPQTYAPAGDIVMQGRLLTWGRIPAALAITPDNRASITGSTTAVFGRPLDSTWNGMETVIATGPRIVKGGVVMNTFSGVFQDPAVFGQAARSAIGLISNRDLLMVSTHAKLSVTEMGRVMALLGARDALLLDGGSSAGISFNGKAVLNSVRKVSYGIGVFTNYTGRRYAR</sequence>
<evidence type="ECO:0000313" key="4">
    <source>
        <dbReference type="EMBL" id="GAA5501496.1"/>
    </source>
</evidence>
<dbReference type="InterPro" id="IPR018392">
    <property type="entry name" value="LysM"/>
</dbReference>
<dbReference type="SMART" id="SM00257">
    <property type="entry name" value="LysM"/>
    <property type="match status" value="4"/>
</dbReference>
<dbReference type="InterPro" id="IPR036779">
    <property type="entry name" value="LysM_dom_sf"/>
</dbReference>
<organism evidence="4 5">
    <name type="scientific">Deinococcus xinjiangensis</name>
    <dbReference type="NCBI Taxonomy" id="457454"/>
    <lineage>
        <taxon>Bacteria</taxon>
        <taxon>Thermotogati</taxon>
        <taxon>Deinococcota</taxon>
        <taxon>Deinococci</taxon>
        <taxon>Deinococcales</taxon>
        <taxon>Deinococcaceae</taxon>
        <taxon>Deinococcus</taxon>
    </lineage>
</organism>
<dbReference type="PANTHER" id="PTHR33734:SF22">
    <property type="entry name" value="MEMBRANE-BOUND LYTIC MUREIN TRANSGLYCOSYLASE D"/>
    <property type="match status" value="1"/>
</dbReference>
<dbReference type="InterPro" id="IPR018711">
    <property type="entry name" value="NAGPA"/>
</dbReference>
<accession>A0ABP9V8C0</accession>
<dbReference type="Pfam" id="PF09992">
    <property type="entry name" value="NAGPA"/>
    <property type="match status" value="1"/>
</dbReference>
<comment type="caution">
    <text evidence="4">The sequence shown here is derived from an EMBL/GenBank/DDBJ whole genome shotgun (WGS) entry which is preliminary data.</text>
</comment>
<proteinExistence type="predicted"/>
<name>A0ABP9V8C0_9DEIO</name>
<dbReference type="SUPFAM" id="SSF54106">
    <property type="entry name" value="LysM domain"/>
    <property type="match status" value="4"/>
</dbReference>
<evidence type="ECO:0000256" key="1">
    <source>
        <dbReference type="SAM" id="MobiDB-lite"/>
    </source>
</evidence>
<keyword evidence="5" id="KW-1185">Reference proteome</keyword>
<feature type="domain" description="LysM" evidence="3">
    <location>
        <begin position="131"/>
        <end position="174"/>
    </location>
</feature>
<feature type="compositionally biased region" description="Low complexity" evidence="1">
    <location>
        <begin position="98"/>
        <end position="128"/>
    </location>
</feature>
<dbReference type="RefSeq" id="WP_353541468.1">
    <property type="nucleotide sequence ID" value="NZ_BAABRN010000010.1"/>
</dbReference>
<dbReference type="Gene3D" id="3.10.350.10">
    <property type="entry name" value="LysM domain"/>
    <property type="match status" value="4"/>
</dbReference>
<evidence type="ECO:0000259" key="3">
    <source>
        <dbReference type="PROSITE" id="PS51782"/>
    </source>
</evidence>
<dbReference type="Pfam" id="PF01476">
    <property type="entry name" value="LysM"/>
    <property type="match status" value="4"/>
</dbReference>